<proteinExistence type="predicted"/>
<evidence type="ECO:0000313" key="2">
    <source>
        <dbReference type="Proteomes" id="UP001146120"/>
    </source>
</evidence>
<dbReference type="AlphaFoldDB" id="A0AAV2YSX1"/>
<reference evidence="1" key="1">
    <citation type="submission" date="2022-11" db="EMBL/GenBank/DDBJ databases">
        <authorList>
            <person name="Morgan W.R."/>
            <person name="Tartar A."/>
        </authorList>
    </citation>
    <scope>NUCLEOTIDE SEQUENCE</scope>
    <source>
        <strain evidence="1">ARSEF 373</strain>
    </source>
</reference>
<evidence type="ECO:0000313" key="1">
    <source>
        <dbReference type="EMBL" id="DAZ96888.1"/>
    </source>
</evidence>
<sequence>MIWFGADSARTNFLRSFFIRCFPRWHGSHLVLASRQQHTLDQALISHHLDVLDTDVGEALVPLLQRTDAARNREIHNDLVGRCGWLTKRRWLGFGILTKHLASRRESTHHHS</sequence>
<dbReference type="EMBL" id="DAKRPA010000153">
    <property type="protein sequence ID" value="DAZ96888.1"/>
    <property type="molecule type" value="Genomic_DNA"/>
</dbReference>
<comment type="caution">
    <text evidence="1">The sequence shown here is derived from an EMBL/GenBank/DDBJ whole genome shotgun (WGS) entry which is preliminary data.</text>
</comment>
<dbReference type="Proteomes" id="UP001146120">
    <property type="component" value="Unassembled WGS sequence"/>
</dbReference>
<accession>A0AAV2YSX1</accession>
<gene>
    <name evidence="1" type="ORF">N0F65_008849</name>
</gene>
<name>A0AAV2YSX1_9STRA</name>
<keyword evidence="2" id="KW-1185">Reference proteome</keyword>
<protein>
    <submittedName>
        <fullName evidence="1">Uncharacterized protein</fullName>
    </submittedName>
</protein>
<organism evidence="1 2">
    <name type="scientific">Lagenidium giganteum</name>
    <dbReference type="NCBI Taxonomy" id="4803"/>
    <lineage>
        <taxon>Eukaryota</taxon>
        <taxon>Sar</taxon>
        <taxon>Stramenopiles</taxon>
        <taxon>Oomycota</taxon>
        <taxon>Peronosporomycetes</taxon>
        <taxon>Pythiales</taxon>
        <taxon>Pythiaceae</taxon>
    </lineage>
</organism>
<reference evidence="1" key="2">
    <citation type="journal article" date="2023" name="Microbiol Resour">
        <title>Decontamination and Annotation of the Draft Genome Sequence of the Oomycete Lagenidium giganteum ARSEF 373.</title>
        <authorList>
            <person name="Morgan W.R."/>
            <person name="Tartar A."/>
        </authorList>
    </citation>
    <scope>NUCLEOTIDE SEQUENCE</scope>
    <source>
        <strain evidence="1">ARSEF 373</strain>
    </source>
</reference>